<dbReference type="Proteomes" id="UP000294299">
    <property type="component" value="Chromosome NFRAN"/>
</dbReference>
<name>A0A484IK66_9ARCH</name>
<dbReference type="GeneID" id="39422081"/>
<proteinExistence type="predicted"/>
<sequence>MTDYFEVDRLVEDLAKIYASQLAVSLYKVNNNKRPTKDEFRNTVIDFMSQLEYSLGKFPDTEEGTKFKQHCKGLLSREIEIVRQGKNKEVEKRYKYYAEYN</sequence>
<dbReference type="RefSeq" id="WP_134485262.1">
    <property type="nucleotide sequence ID" value="NZ_LR216287.1"/>
</dbReference>
<evidence type="ECO:0000313" key="2">
    <source>
        <dbReference type="Proteomes" id="UP000294299"/>
    </source>
</evidence>
<gene>
    <name evidence="1" type="ORF">NFRAN_2976</name>
</gene>
<evidence type="ECO:0000313" key="1">
    <source>
        <dbReference type="EMBL" id="VFJ15299.1"/>
    </source>
</evidence>
<dbReference type="KEGG" id="nfn:NFRAN_2976"/>
<accession>A0A484IK66</accession>
<dbReference type="AlphaFoldDB" id="A0A484IK66"/>
<dbReference type="EMBL" id="LR216287">
    <property type="protein sequence ID" value="VFJ15299.1"/>
    <property type="molecule type" value="Genomic_DNA"/>
</dbReference>
<reference evidence="1 2" key="1">
    <citation type="submission" date="2019-02" db="EMBL/GenBank/DDBJ databases">
        <authorList>
            <person name="Lehtovirta-Morley E L."/>
        </authorList>
    </citation>
    <scope>NUCLEOTIDE SEQUENCE [LARGE SCALE GENOMIC DNA]</scope>
    <source>
        <strain evidence="1">NFRAN1</strain>
    </source>
</reference>
<protein>
    <submittedName>
        <fullName evidence="1">Uncharacterized protein</fullName>
    </submittedName>
</protein>
<dbReference type="OrthoDB" id="6477at2157"/>
<organism evidence="1 2">
    <name type="scientific">Candidatus Nitrosocosmicus franklandianus</name>
    <dbReference type="NCBI Taxonomy" id="1798806"/>
    <lineage>
        <taxon>Archaea</taxon>
        <taxon>Nitrososphaerota</taxon>
        <taxon>Nitrososphaeria</taxon>
        <taxon>Nitrososphaerales</taxon>
        <taxon>Nitrososphaeraceae</taxon>
        <taxon>Candidatus Nitrosocosmicus</taxon>
    </lineage>
</organism>
<keyword evidence="2" id="KW-1185">Reference proteome</keyword>